<dbReference type="EMBL" id="JBHULX010000002">
    <property type="protein sequence ID" value="MFD2589887.1"/>
    <property type="molecule type" value="Genomic_DNA"/>
</dbReference>
<dbReference type="InterPro" id="IPR005625">
    <property type="entry name" value="PepSY-ass_TM"/>
</dbReference>
<keyword evidence="3" id="KW-1185">Reference proteome</keyword>
<feature type="transmembrane region" description="Helical" evidence="1">
    <location>
        <begin position="490"/>
        <end position="510"/>
    </location>
</feature>
<name>A0ABW5N4H3_9FLAO</name>
<gene>
    <name evidence="2" type="ORF">ACFSTE_03535</name>
</gene>
<dbReference type="Pfam" id="PF03929">
    <property type="entry name" value="PepSY_TM"/>
    <property type="match status" value="1"/>
</dbReference>
<keyword evidence="1" id="KW-0812">Transmembrane</keyword>
<sequence>MSKRDYNVFFHTHTVSGIVISVALYVIFFAGAFALIKDEITAWEKGNPTAVENRADVNYDKVVETIECEGYNLYGRDIRLMPSDVKQEVLVILQGSKDSLATKEDKGRAYFKINTETYETSGYYDYYSMGELLFRLHFFSQIPYIGMYLAGLVAVFFLFAIVTGVVVHWKKIISNFYVFRPAAKLKTVWTDAHTVLGMIGVPFQFVYAVTSCFLGLSILALLPANFLYNGDQEKLMADVLPMMKTYPLEERIEDVPKVNQFMQFTLDKWEGFTAEEVHIKNYGSSNMKFLVEGLIRAEDGFLGKGRIVYEATSGKITSIKDPYESSYMEGVRLVIYRLHFGDYGGLALKMVYFIMAIITCFVIISGVLIWLEARKKRNMPERKRRFNRRVGVIYLALCLSMYPITAISFVVSKLIPEEHNLMRMDILYWTFFGGWLLATVFFILKKDNFYTNKYCLLSGSIVGFFIPISNGISSGNWIWVTYMNHQHEILFIDVFWIVVSVITFITALKVKRKEEPQRKMKKGKISIELDKEKMTIAAMEPAK</sequence>
<evidence type="ECO:0000313" key="2">
    <source>
        <dbReference type="EMBL" id="MFD2589887.1"/>
    </source>
</evidence>
<dbReference type="RefSeq" id="WP_378256173.1">
    <property type="nucleotide sequence ID" value="NZ_JBHSJV010000001.1"/>
</dbReference>
<organism evidence="2 3">
    <name type="scientific">Aquimarina hainanensis</name>
    <dbReference type="NCBI Taxonomy" id="1578017"/>
    <lineage>
        <taxon>Bacteria</taxon>
        <taxon>Pseudomonadati</taxon>
        <taxon>Bacteroidota</taxon>
        <taxon>Flavobacteriia</taxon>
        <taxon>Flavobacteriales</taxon>
        <taxon>Flavobacteriaceae</taxon>
        <taxon>Aquimarina</taxon>
    </lineage>
</organism>
<keyword evidence="1" id="KW-1133">Transmembrane helix</keyword>
<feature type="transmembrane region" description="Helical" evidence="1">
    <location>
        <begin position="145"/>
        <end position="167"/>
    </location>
</feature>
<feature type="transmembrane region" description="Helical" evidence="1">
    <location>
        <begin position="12"/>
        <end position="36"/>
    </location>
</feature>
<evidence type="ECO:0000256" key="1">
    <source>
        <dbReference type="SAM" id="Phobius"/>
    </source>
</evidence>
<protein>
    <submittedName>
        <fullName evidence="2">PepSY-associated TM helix domain-containing protein</fullName>
    </submittedName>
</protein>
<comment type="caution">
    <text evidence="2">The sequence shown here is derived from an EMBL/GenBank/DDBJ whole genome shotgun (WGS) entry which is preliminary data.</text>
</comment>
<accession>A0ABW5N4H3</accession>
<dbReference type="PANTHER" id="PTHR34219:SF9">
    <property type="entry name" value="IRON-REGULATED INNER MEMBRANE PROTEIN"/>
    <property type="match status" value="1"/>
</dbReference>
<feature type="transmembrane region" description="Helical" evidence="1">
    <location>
        <begin position="205"/>
        <end position="228"/>
    </location>
</feature>
<proteinExistence type="predicted"/>
<feature type="transmembrane region" description="Helical" evidence="1">
    <location>
        <begin position="392"/>
        <end position="414"/>
    </location>
</feature>
<reference evidence="3" key="1">
    <citation type="journal article" date="2019" name="Int. J. Syst. Evol. Microbiol.">
        <title>The Global Catalogue of Microorganisms (GCM) 10K type strain sequencing project: providing services to taxonomists for standard genome sequencing and annotation.</title>
        <authorList>
            <consortium name="The Broad Institute Genomics Platform"/>
            <consortium name="The Broad Institute Genome Sequencing Center for Infectious Disease"/>
            <person name="Wu L."/>
            <person name="Ma J."/>
        </authorList>
    </citation>
    <scope>NUCLEOTIDE SEQUENCE [LARGE SCALE GENOMIC DNA]</scope>
    <source>
        <strain evidence="3">KCTC 42423</strain>
    </source>
</reference>
<dbReference type="Proteomes" id="UP001597459">
    <property type="component" value="Unassembled WGS sequence"/>
</dbReference>
<dbReference type="PANTHER" id="PTHR34219">
    <property type="entry name" value="IRON-REGULATED INNER MEMBRANE PROTEIN-RELATED"/>
    <property type="match status" value="1"/>
</dbReference>
<keyword evidence="1" id="KW-0472">Membrane</keyword>
<evidence type="ECO:0000313" key="3">
    <source>
        <dbReference type="Proteomes" id="UP001597459"/>
    </source>
</evidence>
<feature type="transmembrane region" description="Helical" evidence="1">
    <location>
        <begin position="426"/>
        <end position="444"/>
    </location>
</feature>
<feature type="transmembrane region" description="Helical" evidence="1">
    <location>
        <begin position="456"/>
        <end position="478"/>
    </location>
</feature>
<feature type="transmembrane region" description="Helical" evidence="1">
    <location>
        <begin position="350"/>
        <end position="371"/>
    </location>
</feature>